<dbReference type="InterPro" id="IPR027417">
    <property type="entry name" value="P-loop_NTPase"/>
</dbReference>
<dbReference type="AlphaFoldDB" id="T2IZU1"/>
<evidence type="ECO:0000313" key="2">
    <source>
        <dbReference type="EMBL" id="CCQ58543.1"/>
    </source>
</evidence>
<dbReference type="Proteomes" id="UP000017981">
    <property type="component" value="Unassembled WGS sequence"/>
</dbReference>
<dbReference type="SUPFAM" id="SSF52540">
    <property type="entry name" value="P-loop containing nucleoside triphosphate hydrolases"/>
    <property type="match status" value="1"/>
</dbReference>
<name>T2IZU1_CROWT</name>
<keyword evidence="1" id="KW-0472">Membrane</keyword>
<evidence type="ECO:0000313" key="3">
    <source>
        <dbReference type="Proteomes" id="UP000017981"/>
    </source>
</evidence>
<keyword evidence="1" id="KW-1133">Transmembrane helix</keyword>
<accession>T2IZU1</accession>
<keyword evidence="1" id="KW-0812">Transmembrane</keyword>
<reference evidence="2 3" key="1">
    <citation type="submission" date="2013-01" db="EMBL/GenBank/DDBJ databases">
        <authorList>
            <person name="Bench S."/>
        </authorList>
    </citation>
    <scope>NUCLEOTIDE SEQUENCE [LARGE SCALE GENOMIC DNA]</scope>
    <source>
        <strain evidence="2 3">WH 0005</strain>
    </source>
</reference>
<organism evidence="2 3">
    <name type="scientific">Crocosphaera watsonii WH 0005</name>
    <dbReference type="NCBI Taxonomy" id="423472"/>
    <lineage>
        <taxon>Bacteria</taxon>
        <taxon>Bacillati</taxon>
        <taxon>Cyanobacteriota</taxon>
        <taxon>Cyanophyceae</taxon>
        <taxon>Oscillatoriophycideae</taxon>
        <taxon>Chroococcales</taxon>
        <taxon>Aphanothecaceae</taxon>
        <taxon>Crocosphaera</taxon>
    </lineage>
</organism>
<evidence type="ECO:0000256" key="1">
    <source>
        <dbReference type="SAM" id="Phobius"/>
    </source>
</evidence>
<dbReference type="EMBL" id="CAQL01001044">
    <property type="protein sequence ID" value="CCQ58543.1"/>
    <property type="molecule type" value="Genomic_DNA"/>
</dbReference>
<comment type="caution">
    <text evidence="2">The sequence shown here is derived from an EMBL/GenBank/DDBJ whole genome shotgun (WGS) entry which is preliminary data.</text>
</comment>
<reference evidence="2 3" key="2">
    <citation type="submission" date="2013-09" db="EMBL/GenBank/DDBJ databases">
        <title>Whole genome comparison of six Crocosphaera watsonii strains with differing phenotypes.</title>
        <authorList>
            <person name="Bench S.R."/>
            <person name="Heller P."/>
            <person name="Frank I."/>
            <person name="Arciniega M."/>
            <person name="Shilova I.N."/>
            <person name="Zehr J.P."/>
        </authorList>
    </citation>
    <scope>NUCLEOTIDE SEQUENCE [LARGE SCALE GENOMIC DNA]</scope>
    <source>
        <strain evidence="2 3">WH 0005</strain>
    </source>
</reference>
<protein>
    <submittedName>
        <fullName evidence="2">ORF_ID:slr6064</fullName>
    </submittedName>
</protein>
<sequence length="275" mass="29862">MVGQPEFEQVCHAVSNGHSVLVLGEYGSGINGFADALLGEMAEEFNCAIASYKGSLKKFLVQMAEALDIPTSEPKYNANGDEVGEKALTADGLKEEIACNVGDETLLIIPDSQRLPASLRYWLEGLLDNGINLVLFAVANPRRDVFLRLLEVELSLPSDLEIREVMRKEARRLGLSLSRSQLANLQSQAGRNPMLARKVIRATALGINNKKPEHSQYLDISPIIISGLMALGIVRFIGMGTGNKGLYIVGGVALILAMMFKQIGQVKGARKRLGQ</sequence>
<feature type="transmembrane region" description="Helical" evidence="1">
    <location>
        <begin position="245"/>
        <end position="263"/>
    </location>
</feature>
<gene>
    <name evidence="2" type="ORF">CWATWH0005_2963</name>
</gene>
<proteinExistence type="predicted"/>